<reference evidence="7" key="1">
    <citation type="journal article" date="2023" name="Commun. Biol.">
        <title>Genome analysis of Parmales, the sister group of diatoms, reveals the evolutionary specialization of diatoms from phago-mixotrophs to photoautotrophs.</title>
        <authorList>
            <person name="Ban H."/>
            <person name="Sato S."/>
            <person name="Yoshikawa S."/>
            <person name="Yamada K."/>
            <person name="Nakamura Y."/>
            <person name="Ichinomiya M."/>
            <person name="Sato N."/>
            <person name="Blanc-Mathieu R."/>
            <person name="Endo H."/>
            <person name="Kuwata A."/>
            <person name="Ogata H."/>
        </authorList>
    </citation>
    <scope>NUCLEOTIDE SEQUENCE [LARGE SCALE GENOMIC DNA]</scope>
</reference>
<dbReference type="Pfam" id="PF03227">
    <property type="entry name" value="GILT"/>
    <property type="match status" value="1"/>
</dbReference>
<dbReference type="PANTHER" id="PTHR13234:SF8">
    <property type="entry name" value="GAMMA-INTERFERON-INDUCIBLE LYSOSOMAL THIOL REDUCTASE"/>
    <property type="match status" value="1"/>
</dbReference>
<keyword evidence="7" id="KW-1185">Reference proteome</keyword>
<evidence type="ECO:0000256" key="2">
    <source>
        <dbReference type="ARBA" id="ARBA00005679"/>
    </source>
</evidence>
<keyword evidence="4" id="KW-0732">Signal</keyword>
<comment type="caution">
    <text evidence="6">The sequence shown here is derived from an EMBL/GenBank/DDBJ whole genome shotgun (WGS) entry which is preliminary data.</text>
</comment>
<protein>
    <recommendedName>
        <fullName evidence="8">Gamma-interferon-inducible lysosomal thiol reductase</fullName>
    </recommendedName>
</protein>
<accession>A0A9W7L5T5</accession>
<sequence length="202" mass="21158">MSGLVSVQLSMEALCPDCINYSATQISALMSAVPSIVSLSVLPYGNASPNSSTGGWDCQHGVNECIGNMYLACAQSHFPTVDAATSIPQWFPFYECMESSNDNKNRVGPYNTTAAITCAEGLDWNIISDCAGPDPSLGSENDGSPLMQSIAEATPEHTFVPWVVVDGETVADDGDGYPAGDLTAIVCKAYEGDELPDACAGN</sequence>
<evidence type="ECO:0008006" key="8">
    <source>
        <dbReference type="Google" id="ProtNLM"/>
    </source>
</evidence>
<evidence type="ECO:0000256" key="1">
    <source>
        <dbReference type="ARBA" id="ARBA00004613"/>
    </source>
</evidence>
<keyword evidence="3" id="KW-0964">Secreted</keyword>
<organism evidence="6 7">
    <name type="scientific">Triparma columacea</name>
    <dbReference type="NCBI Taxonomy" id="722753"/>
    <lineage>
        <taxon>Eukaryota</taxon>
        <taxon>Sar</taxon>
        <taxon>Stramenopiles</taxon>
        <taxon>Ochrophyta</taxon>
        <taxon>Bolidophyceae</taxon>
        <taxon>Parmales</taxon>
        <taxon>Triparmaceae</taxon>
        <taxon>Triparma</taxon>
    </lineage>
</organism>
<dbReference type="AlphaFoldDB" id="A0A9W7L5T5"/>
<dbReference type="GO" id="GO:0005576">
    <property type="term" value="C:extracellular region"/>
    <property type="evidence" value="ECO:0007669"/>
    <property type="project" value="UniProtKB-SubCell"/>
</dbReference>
<dbReference type="Proteomes" id="UP001165065">
    <property type="component" value="Unassembled WGS sequence"/>
</dbReference>
<gene>
    <name evidence="6" type="ORF">TrCOL_g1283</name>
</gene>
<evidence type="ECO:0000313" key="7">
    <source>
        <dbReference type="Proteomes" id="UP001165065"/>
    </source>
</evidence>
<comment type="similarity">
    <text evidence="2">Belongs to the GILT family.</text>
</comment>
<dbReference type="OrthoDB" id="958254at2759"/>
<dbReference type="EMBL" id="BRYA01000044">
    <property type="protein sequence ID" value="GMI34581.1"/>
    <property type="molecule type" value="Genomic_DNA"/>
</dbReference>
<evidence type="ECO:0000256" key="3">
    <source>
        <dbReference type="ARBA" id="ARBA00022525"/>
    </source>
</evidence>
<keyword evidence="5" id="KW-0325">Glycoprotein</keyword>
<dbReference type="InterPro" id="IPR004911">
    <property type="entry name" value="Interferon-induced_GILT"/>
</dbReference>
<name>A0A9W7L5T5_9STRA</name>
<dbReference type="GO" id="GO:0016671">
    <property type="term" value="F:oxidoreductase activity, acting on a sulfur group of donors, disulfide as acceptor"/>
    <property type="evidence" value="ECO:0007669"/>
    <property type="project" value="InterPro"/>
</dbReference>
<proteinExistence type="inferred from homology"/>
<comment type="subcellular location">
    <subcellularLocation>
        <location evidence="1">Secreted</location>
    </subcellularLocation>
</comment>
<dbReference type="PANTHER" id="PTHR13234">
    <property type="entry name" value="GAMMA-INTERFERON INDUCIBLE LYSOSOMAL THIOL REDUCTASE GILT"/>
    <property type="match status" value="1"/>
</dbReference>
<evidence type="ECO:0000256" key="5">
    <source>
        <dbReference type="ARBA" id="ARBA00023180"/>
    </source>
</evidence>
<evidence type="ECO:0000256" key="4">
    <source>
        <dbReference type="ARBA" id="ARBA00022729"/>
    </source>
</evidence>
<evidence type="ECO:0000313" key="6">
    <source>
        <dbReference type="EMBL" id="GMI34581.1"/>
    </source>
</evidence>